<reference evidence="11" key="1">
    <citation type="submission" date="2018-07" db="EMBL/GenBank/DDBJ databases">
        <authorList>
            <person name="Quirk P.G."/>
            <person name="Krulwich T.A."/>
        </authorList>
    </citation>
    <scope>NUCLEOTIDE SEQUENCE</scope>
</reference>
<sequence>MMRLRGSGSDGAHWRGVEPVPALLVSLAVVVLVSIVLAASGWAAEPAADADIAAAEPDSLLFRIQADMYTLHGRLKEMLAAAAELPSLGPFILRRITKGYGAEHVWQLVASTLVILAVAWAGEGMARRLFRPLLIRLPALDTRSDFGKLGVLALRFIVSTVELAAFALIAIAMFFLVYQGHEAARLAFWTILAFVLCVRTGAAFLRLLLAPDQGGLRLPAIDDATARQLYWSFLFLAALGAATVLSGMFLDHIGVDPTLLLAFGQLILVLNFVAIVAVIGAHHDGIGRLVGIHSAEGVERATGLGGLIAGHWYVFAICYVVAMALSATANRLLTGETQTAHTVPTLAVLIAVPILHGLLRMAVDRFFGDRAAVSGTPAPVEMAPVEMAPVEMALLETEPSAVTDVGDTDGYGRVIMRNGNILLGVVVVLLLAEIWEVDLDALAAHSLGARIANSLFDIIITLILASAGWGIIKTAINRQLPHERLGALALVEDEAVGTGLTRLETLLPLLRKFLFITLLVTVALIAISAMGINIGPLLAGAGVVGIAVGFGAQTLVRDIISGVFFLIDDAFRVGEYIDVGEGKGTVERMSVRALMLRHHLGQINTIPFGVIRRVTNYSRDWAIMKLELRVPFDADLEQVRKIVKQVGQEMMADPEYGQHFIQPLKSQGVHRMDDSSFIVRVKFMARPGEQFVLRREVFRRVQEAFQQHGIKFAPRRVIVDAPPTLGPAAAAAVAAEAAGAGGADGAKAG</sequence>
<dbReference type="InterPro" id="IPR023408">
    <property type="entry name" value="MscS_beta-dom_sf"/>
</dbReference>
<dbReference type="Gene3D" id="1.10.287.1260">
    <property type="match status" value="1"/>
</dbReference>
<dbReference type="Gene3D" id="2.30.30.60">
    <property type="match status" value="1"/>
</dbReference>
<feature type="transmembrane region" description="Helical" evidence="7">
    <location>
        <begin position="104"/>
        <end position="122"/>
    </location>
</feature>
<dbReference type="Pfam" id="PF21082">
    <property type="entry name" value="MS_channel_3rd"/>
    <property type="match status" value="1"/>
</dbReference>
<feature type="transmembrane region" description="Helical" evidence="7">
    <location>
        <begin position="229"/>
        <end position="250"/>
    </location>
</feature>
<dbReference type="InterPro" id="IPR045276">
    <property type="entry name" value="YbiO_bact"/>
</dbReference>
<feature type="domain" description="Mechanosensitive ion channel transmembrane helices 2/3" evidence="10">
    <location>
        <begin position="513"/>
        <end position="553"/>
    </location>
</feature>
<keyword evidence="5 7" id="KW-1133">Transmembrane helix</keyword>
<dbReference type="GO" id="GO:0008381">
    <property type="term" value="F:mechanosensitive monoatomic ion channel activity"/>
    <property type="evidence" value="ECO:0007669"/>
    <property type="project" value="InterPro"/>
</dbReference>
<evidence type="ECO:0000256" key="2">
    <source>
        <dbReference type="ARBA" id="ARBA00008017"/>
    </source>
</evidence>
<comment type="subcellular location">
    <subcellularLocation>
        <location evidence="1">Cell membrane</location>
        <topology evidence="1">Multi-pass membrane protein</topology>
    </subcellularLocation>
</comment>
<evidence type="ECO:0000256" key="4">
    <source>
        <dbReference type="ARBA" id="ARBA00022692"/>
    </source>
</evidence>
<dbReference type="Pfam" id="PF00924">
    <property type="entry name" value="MS_channel_2nd"/>
    <property type="match status" value="1"/>
</dbReference>
<evidence type="ECO:0000259" key="10">
    <source>
        <dbReference type="Pfam" id="PF21088"/>
    </source>
</evidence>
<dbReference type="InterPro" id="IPR006685">
    <property type="entry name" value="MscS_channel_2nd"/>
</dbReference>
<evidence type="ECO:0000256" key="1">
    <source>
        <dbReference type="ARBA" id="ARBA00004651"/>
    </source>
</evidence>
<dbReference type="InterPro" id="IPR011014">
    <property type="entry name" value="MscS_channel_TM-2"/>
</dbReference>
<feature type="transmembrane region" description="Helical" evidence="7">
    <location>
        <begin position="20"/>
        <end position="43"/>
    </location>
</feature>
<dbReference type="EMBL" id="UIDG01000190">
    <property type="protein sequence ID" value="SUS06331.1"/>
    <property type="molecule type" value="Genomic_DNA"/>
</dbReference>
<evidence type="ECO:0000313" key="11">
    <source>
        <dbReference type="EMBL" id="SUS06331.1"/>
    </source>
</evidence>
<feature type="transmembrane region" description="Helical" evidence="7">
    <location>
        <begin position="302"/>
        <end position="325"/>
    </location>
</feature>
<feature type="transmembrane region" description="Helical" evidence="7">
    <location>
        <begin position="513"/>
        <end position="532"/>
    </location>
</feature>
<feature type="domain" description="Mechanosensitive ion channel MscS" evidence="8">
    <location>
        <begin position="554"/>
        <end position="619"/>
    </location>
</feature>
<protein>
    <submittedName>
        <fullName evidence="11">Putative Small-conductance mechanosensitive channel</fullName>
    </submittedName>
</protein>
<dbReference type="GO" id="GO:0005886">
    <property type="term" value="C:plasma membrane"/>
    <property type="evidence" value="ECO:0007669"/>
    <property type="project" value="UniProtKB-SubCell"/>
</dbReference>
<dbReference type="InterPro" id="IPR049142">
    <property type="entry name" value="MS_channel_1st"/>
</dbReference>
<evidence type="ECO:0000256" key="7">
    <source>
        <dbReference type="SAM" id="Phobius"/>
    </source>
</evidence>
<evidence type="ECO:0000259" key="9">
    <source>
        <dbReference type="Pfam" id="PF21082"/>
    </source>
</evidence>
<feature type="domain" description="Mechanosensitive ion channel MscS C-terminal" evidence="9">
    <location>
        <begin position="627"/>
        <end position="712"/>
    </location>
</feature>
<dbReference type="SUPFAM" id="SSF50182">
    <property type="entry name" value="Sm-like ribonucleoproteins"/>
    <property type="match status" value="1"/>
</dbReference>
<name>A0A380TF30_9ZZZZ</name>
<feature type="transmembrane region" description="Helical" evidence="7">
    <location>
        <begin position="345"/>
        <end position="363"/>
    </location>
</feature>
<proteinExistence type="inferred from homology"/>
<dbReference type="InterPro" id="IPR010920">
    <property type="entry name" value="LSM_dom_sf"/>
</dbReference>
<dbReference type="PANTHER" id="PTHR30460">
    <property type="entry name" value="MODERATE CONDUCTANCE MECHANOSENSITIVE CHANNEL YBIO"/>
    <property type="match status" value="1"/>
</dbReference>
<feature type="transmembrane region" description="Helical" evidence="7">
    <location>
        <begin position="455"/>
        <end position="476"/>
    </location>
</feature>
<comment type="similarity">
    <text evidence="2">Belongs to the MscS (TC 1.A.23) family.</text>
</comment>
<organism evidence="11">
    <name type="scientific">metagenome</name>
    <dbReference type="NCBI Taxonomy" id="256318"/>
    <lineage>
        <taxon>unclassified sequences</taxon>
        <taxon>metagenomes</taxon>
    </lineage>
</organism>
<gene>
    <name evidence="11" type="ORF">DF3PB_270004</name>
</gene>
<keyword evidence="3" id="KW-1003">Cell membrane</keyword>
<feature type="transmembrane region" description="Helical" evidence="7">
    <location>
        <begin position="186"/>
        <end position="209"/>
    </location>
</feature>
<dbReference type="AlphaFoldDB" id="A0A380TF30"/>
<feature type="transmembrane region" description="Helical" evidence="7">
    <location>
        <begin position="152"/>
        <end position="180"/>
    </location>
</feature>
<accession>A0A380TF30</accession>
<dbReference type="SUPFAM" id="SSF82689">
    <property type="entry name" value="Mechanosensitive channel protein MscS (YggB), C-terminal domain"/>
    <property type="match status" value="1"/>
</dbReference>
<keyword evidence="4 7" id="KW-0812">Transmembrane</keyword>
<dbReference type="InterPro" id="IPR011066">
    <property type="entry name" value="MscS_channel_C_sf"/>
</dbReference>
<evidence type="ECO:0000256" key="3">
    <source>
        <dbReference type="ARBA" id="ARBA00022475"/>
    </source>
</evidence>
<keyword evidence="6 7" id="KW-0472">Membrane</keyword>
<feature type="transmembrane region" description="Helical" evidence="7">
    <location>
        <begin position="538"/>
        <end position="556"/>
    </location>
</feature>
<evidence type="ECO:0000256" key="6">
    <source>
        <dbReference type="ARBA" id="ARBA00023136"/>
    </source>
</evidence>
<dbReference type="Gene3D" id="3.30.70.100">
    <property type="match status" value="1"/>
</dbReference>
<dbReference type="PANTHER" id="PTHR30460:SF0">
    <property type="entry name" value="MODERATE CONDUCTANCE MECHANOSENSITIVE CHANNEL YBIO"/>
    <property type="match status" value="1"/>
</dbReference>
<feature type="transmembrane region" description="Helical" evidence="7">
    <location>
        <begin position="419"/>
        <end position="435"/>
    </location>
</feature>
<evidence type="ECO:0000256" key="5">
    <source>
        <dbReference type="ARBA" id="ARBA00022989"/>
    </source>
</evidence>
<feature type="transmembrane region" description="Helical" evidence="7">
    <location>
        <begin position="262"/>
        <end position="281"/>
    </location>
</feature>
<dbReference type="InterPro" id="IPR049278">
    <property type="entry name" value="MS_channel_C"/>
</dbReference>
<dbReference type="Pfam" id="PF21088">
    <property type="entry name" value="MS_channel_1st"/>
    <property type="match status" value="1"/>
</dbReference>
<dbReference type="SUPFAM" id="SSF82861">
    <property type="entry name" value="Mechanosensitive channel protein MscS (YggB), transmembrane region"/>
    <property type="match status" value="1"/>
</dbReference>
<evidence type="ECO:0000259" key="8">
    <source>
        <dbReference type="Pfam" id="PF00924"/>
    </source>
</evidence>